<dbReference type="OrthoDB" id="9812484at2"/>
<evidence type="ECO:0000259" key="5">
    <source>
        <dbReference type="PROSITE" id="PS50977"/>
    </source>
</evidence>
<dbReference type="PRINTS" id="PR00455">
    <property type="entry name" value="HTHTETR"/>
</dbReference>
<name>A0A5F1Z0V2_9LEPT</name>
<keyword evidence="7" id="KW-1185">Reference proteome</keyword>
<organism evidence="6 7">
    <name type="scientific">Leptospira gomenensis</name>
    <dbReference type="NCBI Taxonomy" id="2484974"/>
    <lineage>
        <taxon>Bacteria</taxon>
        <taxon>Pseudomonadati</taxon>
        <taxon>Spirochaetota</taxon>
        <taxon>Spirochaetia</taxon>
        <taxon>Leptospirales</taxon>
        <taxon>Leptospiraceae</taxon>
        <taxon>Leptospira</taxon>
    </lineage>
</organism>
<dbReference type="EMBL" id="RQFA01000088">
    <property type="protein sequence ID" value="TGK27570.1"/>
    <property type="molecule type" value="Genomic_DNA"/>
</dbReference>
<dbReference type="GO" id="GO:0003677">
    <property type="term" value="F:DNA binding"/>
    <property type="evidence" value="ECO:0007669"/>
    <property type="project" value="UniProtKB-UniRule"/>
</dbReference>
<dbReference type="Proteomes" id="UP000298277">
    <property type="component" value="Unassembled WGS sequence"/>
</dbReference>
<proteinExistence type="predicted"/>
<evidence type="ECO:0000313" key="6">
    <source>
        <dbReference type="EMBL" id="TGK27570.1"/>
    </source>
</evidence>
<dbReference type="Pfam" id="PF00440">
    <property type="entry name" value="TetR_N"/>
    <property type="match status" value="1"/>
</dbReference>
<accession>A0A5F1Z0V2</accession>
<gene>
    <name evidence="6" type="ORF">EHQ17_19580</name>
</gene>
<dbReference type="InterPro" id="IPR009057">
    <property type="entry name" value="Homeodomain-like_sf"/>
</dbReference>
<evidence type="ECO:0000256" key="4">
    <source>
        <dbReference type="PROSITE-ProRule" id="PRU00335"/>
    </source>
</evidence>
<sequence length="198" mass="22272">MRLSQEASTAKRNAILETGTALIRKFGPDAVGIQEIADSAGIPKGSFYNYFDSKSDFLLRALERYVQNAILWNDSVLAEAGRNKTSLLHLYQRKVAWELELLPQGISCLINFLAQISSEDQPLLRDSLAVSLHRIETGIYESLSLPEENPRAESVRNRIRILECSWRGTMLVARASGDVSYLKNFVPLYEKLILGEVQ</sequence>
<feature type="DNA-binding region" description="H-T-H motif" evidence="4">
    <location>
        <begin position="32"/>
        <end position="51"/>
    </location>
</feature>
<dbReference type="SUPFAM" id="SSF46689">
    <property type="entry name" value="Homeodomain-like"/>
    <property type="match status" value="1"/>
</dbReference>
<evidence type="ECO:0000256" key="2">
    <source>
        <dbReference type="ARBA" id="ARBA00023125"/>
    </source>
</evidence>
<feature type="domain" description="HTH tetR-type" evidence="5">
    <location>
        <begin position="9"/>
        <end position="69"/>
    </location>
</feature>
<dbReference type="AlphaFoldDB" id="A0A5F1Z0V2"/>
<evidence type="ECO:0000313" key="7">
    <source>
        <dbReference type="Proteomes" id="UP000298277"/>
    </source>
</evidence>
<keyword evidence="1" id="KW-0805">Transcription regulation</keyword>
<dbReference type="Gene3D" id="1.10.357.10">
    <property type="entry name" value="Tetracycline Repressor, domain 2"/>
    <property type="match status" value="1"/>
</dbReference>
<dbReference type="PANTHER" id="PTHR47506">
    <property type="entry name" value="TRANSCRIPTIONAL REGULATORY PROTEIN"/>
    <property type="match status" value="1"/>
</dbReference>
<evidence type="ECO:0000256" key="1">
    <source>
        <dbReference type="ARBA" id="ARBA00023015"/>
    </source>
</evidence>
<dbReference type="RefSeq" id="WP_135590779.1">
    <property type="nucleotide sequence ID" value="NZ_RQEZ01000088.1"/>
</dbReference>
<dbReference type="PROSITE" id="PS50977">
    <property type="entry name" value="HTH_TETR_2"/>
    <property type="match status" value="1"/>
</dbReference>
<keyword evidence="3" id="KW-0804">Transcription</keyword>
<protein>
    <submittedName>
        <fullName evidence="6">TetR/AcrR family transcriptional regulator</fullName>
    </submittedName>
</protein>
<evidence type="ECO:0000256" key="3">
    <source>
        <dbReference type="ARBA" id="ARBA00023163"/>
    </source>
</evidence>
<reference evidence="6" key="1">
    <citation type="journal article" date="2019" name="PLoS Negl. Trop. Dis.">
        <title>Revisiting the worldwide diversity of Leptospira species in the environment.</title>
        <authorList>
            <person name="Vincent A.T."/>
            <person name="Schiettekatte O."/>
            <person name="Bourhy P."/>
            <person name="Veyrier F.J."/>
            <person name="Picardeau M."/>
        </authorList>
    </citation>
    <scope>NUCLEOTIDE SEQUENCE [LARGE SCALE GENOMIC DNA]</scope>
    <source>
        <strain evidence="6">201800299</strain>
    </source>
</reference>
<dbReference type="PANTHER" id="PTHR47506:SF6">
    <property type="entry name" value="HTH-TYPE TRANSCRIPTIONAL REPRESSOR NEMR"/>
    <property type="match status" value="1"/>
</dbReference>
<dbReference type="InterPro" id="IPR001647">
    <property type="entry name" value="HTH_TetR"/>
</dbReference>
<keyword evidence="2 4" id="KW-0238">DNA-binding</keyword>
<comment type="caution">
    <text evidence="6">The sequence shown here is derived from an EMBL/GenBank/DDBJ whole genome shotgun (WGS) entry which is preliminary data.</text>
</comment>